<sequence length="391" mass="40841">MNKKYLGLLAISHFFTDLNLGSLPAVLPFFIAAYGFDYKSVAGFMFASSCLSTIVQPIFGWLADRGPRNWFMGLGLILCGVTFALAGFLTNYWAIFTAILISGVGSAIFHPEAAKLVNAISGGKRGTGISIFSVGGNGGFGLGPLIAVALLTAFGLKGLAFYGVVSVLFGVPLLLFGGRIRASAPAPLKSSSGKAPSAAAEDRENDWKSFGKLSAFIVLRSVCYTGIMSFLPLYCIYGLGTSNSAASATLTVIALSGIVCTFLGGPLADRFGCVKMVRLGSLLLVPAIALAVLPHSLAWVYAMLIPISLAFNITYSPFVVLGQSYLAKSVGFASGITLGISFSAGGILAPALGWFGDKWGISSTMALVVLLSVFAAVITRFLPPPHSRNRA</sequence>
<dbReference type="EMBL" id="JAKNCT010000004">
    <property type="protein sequence ID" value="MCG5030657.1"/>
    <property type="molecule type" value="Genomic_DNA"/>
</dbReference>
<dbReference type="Proteomes" id="UP001297600">
    <property type="component" value="Unassembled WGS sequence"/>
</dbReference>
<name>A0ABS9MPW2_9BURK</name>
<keyword evidence="7" id="KW-1185">Reference proteome</keyword>
<proteinExistence type="predicted"/>
<feature type="transmembrane region" description="Helical" evidence="4">
    <location>
        <begin position="92"/>
        <end position="110"/>
    </location>
</feature>
<dbReference type="InterPro" id="IPR011701">
    <property type="entry name" value="MFS"/>
</dbReference>
<accession>A0ABS9MPW2</accession>
<evidence type="ECO:0000256" key="4">
    <source>
        <dbReference type="SAM" id="Phobius"/>
    </source>
</evidence>
<feature type="transmembrane region" description="Helical" evidence="4">
    <location>
        <begin position="361"/>
        <end position="382"/>
    </location>
</feature>
<comment type="caution">
    <text evidence="6">The sequence shown here is derived from an EMBL/GenBank/DDBJ whole genome shotgun (WGS) entry which is preliminary data.</text>
</comment>
<evidence type="ECO:0000259" key="5">
    <source>
        <dbReference type="PROSITE" id="PS50850"/>
    </source>
</evidence>
<organism evidence="6 7">
    <name type="scientific">Mesosutterella porci</name>
    <dbReference type="NCBI Taxonomy" id="2915351"/>
    <lineage>
        <taxon>Bacteria</taxon>
        <taxon>Pseudomonadati</taxon>
        <taxon>Pseudomonadota</taxon>
        <taxon>Betaproteobacteria</taxon>
        <taxon>Burkholderiales</taxon>
        <taxon>Sutterellaceae</taxon>
        <taxon>Mesosutterella</taxon>
    </lineage>
</organism>
<dbReference type="Gene3D" id="1.20.1250.20">
    <property type="entry name" value="MFS general substrate transporter like domains"/>
    <property type="match status" value="2"/>
</dbReference>
<feature type="transmembrane region" description="Helical" evidence="4">
    <location>
        <begin position="276"/>
        <end position="293"/>
    </location>
</feature>
<feature type="transmembrane region" description="Helical" evidence="4">
    <location>
        <begin position="131"/>
        <end position="154"/>
    </location>
</feature>
<evidence type="ECO:0000256" key="2">
    <source>
        <dbReference type="ARBA" id="ARBA00022989"/>
    </source>
</evidence>
<keyword evidence="2 4" id="KW-1133">Transmembrane helix</keyword>
<evidence type="ECO:0000313" key="7">
    <source>
        <dbReference type="Proteomes" id="UP001297600"/>
    </source>
</evidence>
<dbReference type="CDD" id="cd17478">
    <property type="entry name" value="MFS_FsR"/>
    <property type="match status" value="1"/>
</dbReference>
<dbReference type="InterPro" id="IPR020846">
    <property type="entry name" value="MFS_dom"/>
</dbReference>
<feature type="transmembrane region" description="Helical" evidence="4">
    <location>
        <begin position="69"/>
        <end position="86"/>
    </location>
</feature>
<protein>
    <submittedName>
        <fullName evidence="6">MFS transporter</fullName>
    </submittedName>
</protein>
<feature type="transmembrane region" description="Helical" evidence="4">
    <location>
        <begin position="217"/>
        <end position="239"/>
    </location>
</feature>
<dbReference type="SUPFAM" id="SSF103473">
    <property type="entry name" value="MFS general substrate transporter"/>
    <property type="match status" value="1"/>
</dbReference>
<feature type="transmembrane region" description="Helical" evidence="4">
    <location>
        <begin position="40"/>
        <end position="62"/>
    </location>
</feature>
<keyword evidence="3 4" id="KW-0472">Membrane</keyword>
<feature type="transmembrane region" description="Helical" evidence="4">
    <location>
        <begin position="245"/>
        <end position="264"/>
    </location>
</feature>
<evidence type="ECO:0000313" key="6">
    <source>
        <dbReference type="EMBL" id="MCG5030657.1"/>
    </source>
</evidence>
<dbReference type="InterPro" id="IPR036259">
    <property type="entry name" value="MFS_trans_sf"/>
</dbReference>
<gene>
    <name evidence="6" type="ORF">MAF45_04255</name>
</gene>
<dbReference type="PANTHER" id="PTHR43129:SF1">
    <property type="entry name" value="FOSMIDOMYCIN RESISTANCE PROTEIN"/>
    <property type="match status" value="1"/>
</dbReference>
<dbReference type="PANTHER" id="PTHR43129">
    <property type="entry name" value="FOSMIDOMYCIN RESISTANCE PROTEIN"/>
    <property type="match status" value="1"/>
</dbReference>
<dbReference type="Pfam" id="PF07690">
    <property type="entry name" value="MFS_1"/>
    <property type="match status" value="1"/>
</dbReference>
<dbReference type="RefSeq" id="WP_237978310.1">
    <property type="nucleotide sequence ID" value="NZ_JAKNCT010000004.1"/>
</dbReference>
<evidence type="ECO:0000256" key="3">
    <source>
        <dbReference type="ARBA" id="ARBA00023136"/>
    </source>
</evidence>
<feature type="domain" description="Major facilitator superfamily (MFS) profile" evidence="5">
    <location>
        <begin position="5"/>
        <end position="387"/>
    </location>
</feature>
<dbReference type="PROSITE" id="PS50850">
    <property type="entry name" value="MFS"/>
    <property type="match status" value="1"/>
</dbReference>
<keyword evidence="1 4" id="KW-0812">Transmembrane</keyword>
<feature type="transmembrane region" description="Helical" evidence="4">
    <location>
        <begin position="332"/>
        <end position="355"/>
    </location>
</feature>
<feature type="transmembrane region" description="Helical" evidence="4">
    <location>
        <begin position="160"/>
        <end position="180"/>
    </location>
</feature>
<reference evidence="6 7" key="1">
    <citation type="submission" date="2022-02" db="EMBL/GenBank/DDBJ databases">
        <title>Mesosutterella porci, a novel member of the family Sutterellaceae from pig feces.</title>
        <authorList>
            <person name="Wylensek D."/>
            <person name="Clavel T."/>
        </authorList>
    </citation>
    <scope>NUCLEOTIDE SEQUENCE [LARGE SCALE GENOMIC DNA]</scope>
    <source>
        <strain evidence="7">oilRF-744-wt-GAM-9</strain>
    </source>
</reference>
<feature type="transmembrane region" description="Helical" evidence="4">
    <location>
        <begin position="299"/>
        <end position="320"/>
    </location>
</feature>
<evidence type="ECO:0000256" key="1">
    <source>
        <dbReference type="ARBA" id="ARBA00022692"/>
    </source>
</evidence>